<evidence type="ECO:0000313" key="2">
    <source>
        <dbReference type="Proteomes" id="UP001501126"/>
    </source>
</evidence>
<organism evidence="1 2">
    <name type="scientific">Wandonia haliotis</name>
    <dbReference type="NCBI Taxonomy" id="574963"/>
    <lineage>
        <taxon>Bacteria</taxon>
        <taxon>Pseudomonadati</taxon>
        <taxon>Bacteroidota</taxon>
        <taxon>Flavobacteriia</taxon>
        <taxon>Flavobacteriales</taxon>
        <taxon>Crocinitomicaceae</taxon>
        <taxon>Wandonia</taxon>
    </lineage>
</organism>
<name>A0ABP3Y3W7_9FLAO</name>
<evidence type="ECO:0000313" key="1">
    <source>
        <dbReference type="EMBL" id="GAA0875482.1"/>
    </source>
</evidence>
<comment type="caution">
    <text evidence="1">The sequence shown here is derived from an EMBL/GenBank/DDBJ whole genome shotgun (WGS) entry which is preliminary data.</text>
</comment>
<reference evidence="2" key="1">
    <citation type="journal article" date="2019" name="Int. J. Syst. Evol. Microbiol.">
        <title>The Global Catalogue of Microorganisms (GCM) 10K type strain sequencing project: providing services to taxonomists for standard genome sequencing and annotation.</title>
        <authorList>
            <consortium name="The Broad Institute Genomics Platform"/>
            <consortium name="The Broad Institute Genome Sequencing Center for Infectious Disease"/>
            <person name="Wu L."/>
            <person name="Ma J."/>
        </authorList>
    </citation>
    <scope>NUCLEOTIDE SEQUENCE [LARGE SCALE GENOMIC DNA]</scope>
    <source>
        <strain evidence="2">JCM 16083</strain>
    </source>
</reference>
<protein>
    <submittedName>
        <fullName evidence="1">DUF4197 domain-containing protein</fullName>
    </submittedName>
</protein>
<accession>A0ABP3Y3W7</accession>
<dbReference type="InterPro" id="IPR025245">
    <property type="entry name" value="DUF4197"/>
</dbReference>
<proteinExistence type="predicted"/>
<dbReference type="RefSeq" id="WP_343787019.1">
    <property type="nucleotide sequence ID" value="NZ_BAAAFH010000011.1"/>
</dbReference>
<dbReference type="EMBL" id="BAAAFH010000011">
    <property type="protein sequence ID" value="GAA0875482.1"/>
    <property type="molecule type" value="Genomic_DNA"/>
</dbReference>
<dbReference type="Pfam" id="PF13852">
    <property type="entry name" value="DUF4197"/>
    <property type="match status" value="1"/>
</dbReference>
<dbReference type="Proteomes" id="UP001501126">
    <property type="component" value="Unassembled WGS sequence"/>
</dbReference>
<sequence>MKYTFVTILALSAFTFSVNGQTLKGVLKQAEEKASSVTGSSTNALSEEEVGKGLKEALTRGVEKGVEQLSKPDGYFKDLSIKIFLPEEAKVAEEKLRSIGQDKLVDDAIESMNRASEDAANGAKDIFVSAIRSMTVQDAMGILKGSDDAATRYLDKTTRASLSDKFQPVIKSSLDKVGATRHWTTLVTTYNKIPFVSKINPNLEEYVTEKAIDGLFVQVAKEEKEIRKNPAARVSELLKKVFG</sequence>
<gene>
    <name evidence="1" type="ORF">GCM10009118_18910</name>
</gene>
<keyword evidence="2" id="KW-1185">Reference proteome</keyword>